<feature type="chain" id="PRO_5045761832" evidence="1">
    <location>
        <begin position="31"/>
        <end position="361"/>
    </location>
</feature>
<accession>A0ABT7GWZ7</accession>
<dbReference type="InterPro" id="IPR045727">
    <property type="entry name" value="DUF6081"/>
</dbReference>
<gene>
    <name evidence="2" type="ORF">QEZ40_002078</name>
</gene>
<protein>
    <submittedName>
        <fullName evidence="2">DUF6081 family protein</fullName>
    </submittedName>
</protein>
<dbReference type="RefSeq" id="WP_285343214.1">
    <property type="nucleotide sequence ID" value="NZ_JASITI010000019.1"/>
</dbReference>
<reference evidence="2 3" key="1">
    <citation type="submission" date="2023-05" db="EMBL/GenBank/DDBJ databases">
        <title>Sequencing and Assembly of Streptomyces sp. NP73.</title>
        <authorList>
            <person name="Konwar A.N."/>
            <person name="Saikia K."/>
            <person name="Thakur D."/>
        </authorList>
    </citation>
    <scope>NUCLEOTIDE SEQUENCE [LARGE SCALE GENOMIC DNA]</scope>
    <source>
        <strain evidence="2 3">NP73</strain>
    </source>
</reference>
<evidence type="ECO:0000256" key="1">
    <source>
        <dbReference type="SAM" id="SignalP"/>
    </source>
</evidence>
<dbReference type="Proteomes" id="UP001223390">
    <property type="component" value="Unassembled WGS sequence"/>
</dbReference>
<organism evidence="2 3">
    <name type="scientific">Streptomyces katrae</name>
    <dbReference type="NCBI Taxonomy" id="68223"/>
    <lineage>
        <taxon>Bacteria</taxon>
        <taxon>Bacillati</taxon>
        <taxon>Actinomycetota</taxon>
        <taxon>Actinomycetes</taxon>
        <taxon>Kitasatosporales</taxon>
        <taxon>Streptomycetaceae</taxon>
        <taxon>Streptomyces</taxon>
    </lineage>
</organism>
<dbReference type="EMBL" id="JASITI010000019">
    <property type="protein sequence ID" value="MDK9497419.1"/>
    <property type="molecule type" value="Genomic_DNA"/>
</dbReference>
<sequence length="361" mass="38667">MRTSWKKRLMFGAVAVAMAVAVTPATGAMAVEQVEQVEETPMLKRTVFSDTFQNGFDTSAAGNWQLFQNGGLTANDGIATTSTRGLNVVPSGKDPVTGQPAFAWTTGQQAAGGGGDKDHMKWLAYPRHNGTTGYPGYDVPPNGQLTCESSLSVQTRNMERHPFGTAVSDPQGDVRLGSAGLVTADLQTGMVMDFHVTNNTVYAFYERLRYPGTTYAAFTYAVPVARITPGTQVNTQVVLENGGTRARWKLNGFTVLTVNKLGTLELDRKYLQTDHGGTEEVVAPKQATCGLGVFSMLDGAGADGRGLVRLDSTNGFYYNTRLGAPTGQTFLDETSQTGSRIWGQGVDLRAANLKVTTGERL</sequence>
<keyword evidence="1" id="KW-0732">Signal</keyword>
<keyword evidence="3" id="KW-1185">Reference proteome</keyword>
<proteinExistence type="predicted"/>
<dbReference type="Pfam" id="PF19559">
    <property type="entry name" value="DUF6081"/>
    <property type="match status" value="1"/>
</dbReference>
<feature type="signal peptide" evidence="1">
    <location>
        <begin position="1"/>
        <end position="30"/>
    </location>
</feature>
<comment type="caution">
    <text evidence="2">The sequence shown here is derived from an EMBL/GenBank/DDBJ whole genome shotgun (WGS) entry which is preliminary data.</text>
</comment>
<evidence type="ECO:0000313" key="3">
    <source>
        <dbReference type="Proteomes" id="UP001223390"/>
    </source>
</evidence>
<evidence type="ECO:0000313" key="2">
    <source>
        <dbReference type="EMBL" id="MDK9497419.1"/>
    </source>
</evidence>
<name>A0ABT7GWZ7_9ACTN</name>